<dbReference type="EMBL" id="JAMQJY010000001">
    <property type="protein sequence ID" value="MCM2676187.1"/>
    <property type="molecule type" value="Genomic_DNA"/>
</dbReference>
<feature type="transmembrane region" description="Helical" evidence="7">
    <location>
        <begin position="86"/>
        <end position="114"/>
    </location>
</feature>
<organism evidence="8 9">
    <name type="scientific">Alkalicoccobacillus plakortidis</name>
    <dbReference type="NCBI Taxonomy" id="444060"/>
    <lineage>
        <taxon>Bacteria</taxon>
        <taxon>Bacillati</taxon>
        <taxon>Bacillota</taxon>
        <taxon>Bacilli</taxon>
        <taxon>Bacillales</taxon>
        <taxon>Bacillaceae</taxon>
        <taxon>Alkalicoccobacillus</taxon>
    </lineage>
</organism>
<feature type="transmembrane region" description="Helical" evidence="7">
    <location>
        <begin position="344"/>
        <end position="365"/>
    </location>
</feature>
<keyword evidence="5 7" id="KW-0472">Membrane</keyword>
<evidence type="ECO:0000313" key="9">
    <source>
        <dbReference type="Proteomes" id="UP001203665"/>
    </source>
</evidence>
<comment type="subcellular location">
    <subcellularLocation>
        <location evidence="1">Membrane</location>
        <topology evidence="1">Multi-pass membrane protein</topology>
    </subcellularLocation>
</comment>
<feature type="transmembrane region" description="Helical" evidence="7">
    <location>
        <begin position="299"/>
        <end position="332"/>
    </location>
</feature>
<keyword evidence="6" id="KW-0769">Symport</keyword>
<evidence type="ECO:0000256" key="3">
    <source>
        <dbReference type="ARBA" id="ARBA00022692"/>
    </source>
</evidence>
<dbReference type="InterPro" id="IPR047218">
    <property type="entry name" value="YocR/YhdH-like"/>
</dbReference>
<keyword evidence="4 7" id="KW-1133">Transmembrane helix</keyword>
<evidence type="ECO:0000256" key="4">
    <source>
        <dbReference type="ARBA" id="ARBA00022989"/>
    </source>
</evidence>
<dbReference type="InterPro" id="IPR037272">
    <property type="entry name" value="SNS_sf"/>
</dbReference>
<dbReference type="InterPro" id="IPR000175">
    <property type="entry name" value="Na/ntran_symport"/>
</dbReference>
<dbReference type="SUPFAM" id="SSF161070">
    <property type="entry name" value="SNF-like"/>
    <property type="match status" value="1"/>
</dbReference>
<evidence type="ECO:0000313" key="8">
    <source>
        <dbReference type="EMBL" id="MCM2676187.1"/>
    </source>
</evidence>
<dbReference type="Pfam" id="PF00209">
    <property type="entry name" value="SNF"/>
    <property type="match status" value="2"/>
</dbReference>
<feature type="transmembrane region" description="Helical" evidence="7">
    <location>
        <begin position="423"/>
        <end position="442"/>
    </location>
</feature>
<comment type="similarity">
    <text evidence="6">Belongs to the sodium:neurotransmitter symporter (SNF) (TC 2.A.22) family.</text>
</comment>
<proteinExistence type="inferred from homology"/>
<protein>
    <recommendedName>
        <fullName evidence="6">Transporter</fullName>
    </recommendedName>
</protein>
<reference evidence="8" key="1">
    <citation type="submission" date="2022-06" db="EMBL/GenBank/DDBJ databases">
        <title>Alkalicoccobacillus porphyridii sp. nov., isolated from a marine red alga, Porphyridium purpureum and reclassification of Shouchella plakortidis and Shouchella gibsonii as Alkalicoccobacillus plakortidis comb. nov. and Alkalicoccobacillus gibsonii comb. nov.</title>
        <authorList>
            <person name="Kim K.H."/>
            <person name="Lee J.K."/>
            <person name="Han D.M."/>
            <person name="Baek J.H."/>
            <person name="Jeon C.O."/>
        </authorList>
    </citation>
    <scope>NUCLEOTIDE SEQUENCE</scope>
    <source>
        <strain evidence="8">DSM 19153</strain>
    </source>
</reference>
<feature type="transmembrane region" description="Helical" evidence="7">
    <location>
        <begin position="12"/>
        <end position="29"/>
    </location>
</feature>
<evidence type="ECO:0000256" key="1">
    <source>
        <dbReference type="ARBA" id="ARBA00004141"/>
    </source>
</evidence>
<feature type="transmembrane region" description="Helical" evidence="7">
    <location>
        <begin position="173"/>
        <end position="196"/>
    </location>
</feature>
<dbReference type="PANTHER" id="PTHR42948:SF1">
    <property type="entry name" value="TRANSPORTER"/>
    <property type="match status" value="1"/>
</dbReference>
<evidence type="ECO:0000256" key="5">
    <source>
        <dbReference type="ARBA" id="ARBA00023136"/>
    </source>
</evidence>
<sequence length="456" mass="49411">MSNATEQWSSKLGFIYATAGSAIGLGAIWKFPYIVGQSGGGAFFIVFLLLTLFLGVPLLIGEYILGRHTGKDAILTYKTLAPRSAFQMTGWLGVICCFLILSFYSVIGGWSLLYLGSALSGQLSELSLGESQNYFGNLIASPALSLGAQLLFLMLTALVVAKGVQKGIERVSKWMIPALLVLLLILAIYSLTLDGAAQGIQYLLAPNFSAVDGETILFALGQAFFALSVGVSVMVTFSSYASKQQNLPASAMTLALMNIFVALLAGLVIFPGVFTFGFQPDEGPELIFAVLPAIFEQMAFGQLLLIAFFVLFMFAALSTAFSLLEIIVAAFVRGDQDKRKRASWFFALLIFIVGVPSTLSYGLLADLEFGGRSFFDTIDYLTSNILMPLGALLICLFIPRKISKETLWNEFSSGSNTGKRLFALWYSLVKYVAPIAICIVFIDQLFGLNLITILFG</sequence>
<dbReference type="CDD" id="cd10336">
    <property type="entry name" value="SLC6sbd_Tyt1-Like"/>
    <property type="match status" value="1"/>
</dbReference>
<gene>
    <name evidence="8" type="ORF">NDM98_12235</name>
</gene>
<dbReference type="RefSeq" id="WP_251607974.1">
    <property type="nucleotide sequence ID" value="NZ_JAMQJY010000001.1"/>
</dbReference>
<dbReference type="PROSITE" id="PS00610">
    <property type="entry name" value="NA_NEUROTRAN_SYMP_1"/>
    <property type="match status" value="1"/>
</dbReference>
<accession>A0ABT0XJV5</accession>
<feature type="transmembrane region" description="Helical" evidence="7">
    <location>
        <begin position="216"/>
        <end position="241"/>
    </location>
</feature>
<feature type="transmembrane region" description="Helical" evidence="7">
    <location>
        <begin position="385"/>
        <end position="402"/>
    </location>
</feature>
<comment type="caution">
    <text evidence="8">The sequence shown here is derived from an EMBL/GenBank/DDBJ whole genome shotgun (WGS) entry which is preliminary data.</text>
</comment>
<feature type="transmembrane region" description="Helical" evidence="7">
    <location>
        <begin position="253"/>
        <end position="279"/>
    </location>
</feature>
<dbReference type="Proteomes" id="UP001203665">
    <property type="component" value="Unassembled WGS sequence"/>
</dbReference>
<evidence type="ECO:0000256" key="6">
    <source>
        <dbReference type="RuleBase" id="RU003732"/>
    </source>
</evidence>
<dbReference type="PANTHER" id="PTHR42948">
    <property type="entry name" value="TRANSPORTER"/>
    <property type="match status" value="1"/>
</dbReference>
<feature type="transmembrane region" description="Helical" evidence="7">
    <location>
        <begin position="41"/>
        <end position="65"/>
    </location>
</feature>
<dbReference type="PRINTS" id="PR00176">
    <property type="entry name" value="NANEUSMPORT"/>
</dbReference>
<evidence type="ECO:0000256" key="2">
    <source>
        <dbReference type="ARBA" id="ARBA00022448"/>
    </source>
</evidence>
<evidence type="ECO:0000256" key="7">
    <source>
        <dbReference type="SAM" id="Phobius"/>
    </source>
</evidence>
<feature type="transmembrane region" description="Helical" evidence="7">
    <location>
        <begin position="134"/>
        <end position="161"/>
    </location>
</feature>
<name>A0ABT0XJV5_9BACI</name>
<keyword evidence="3 6" id="KW-0812">Transmembrane</keyword>
<dbReference type="NCBIfam" id="NF037979">
    <property type="entry name" value="Na_transp"/>
    <property type="match status" value="1"/>
</dbReference>
<dbReference type="PROSITE" id="PS50267">
    <property type="entry name" value="NA_NEUROTRAN_SYMP_3"/>
    <property type="match status" value="1"/>
</dbReference>
<keyword evidence="2 6" id="KW-0813">Transport</keyword>
<keyword evidence="9" id="KW-1185">Reference proteome</keyword>